<dbReference type="AlphaFoldDB" id="A0A329U1R5"/>
<evidence type="ECO:0000256" key="1">
    <source>
        <dbReference type="SAM" id="MobiDB-lite"/>
    </source>
</evidence>
<gene>
    <name evidence="2" type="ORF">C4N26_04560</name>
</gene>
<organism evidence="2 3">
    <name type="scientific">Faecalibacterium prausnitzii</name>
    <dbReference type="NCBI Taxonomy" id="853"/>
    <lineage>
        <taxon>Bacteria</taxon>
        <taxon>Bacillati</taxon>
        <taxon>Bacillota</taxon>
        <taxon>Clostridia</taxon>
        <taxon>Eubacteriales</taxon>
        <taxon>Oscillospiraceae</taxon>
        <taxon>Faecalibacterium</taxon>
    </lineage>
</organism>
<dbReference type="Proteomes" id="UP000251144">
    <property type="component" value="Unassembled WGS sequence"/>
</dbReference>
<comment type="caution">
    <text evidence="2">The sequence shown here is derived from an EMBL/GenBank/DDBJ whole genome shotgun (WGS) entry which is preliminary data.</text>
</comment>
<protein>
    <submittedName>
        <fullName evidence="2">Uncharacterized protein</fullName>
    </submittedName>
</protein>
<sequence>MFSFDVKREPENHQRFRRAGSTRKGLLAPFRPRRGCRNGKKLAAALNAFFSFLRFAASQLVLPPRRA</sequence>
<evidence type="ECO:0000313" key="3">
    <source>
        <dbReference type="Proteomes" id="UP000251144"/>
    </source>
</evidence>
<name>A0A329U1R5_9FIRM</name>
<evidence type="ECO:0000313" key="2">
    <source>
        <dbReference type="EMBL" id="RAW55234.1"/>
    </source>
</evidence>
<feature type="compositionally biased region" description="Basic and acidic residues" evidence="1">
    <location>
        <begin position="1"/>
        <end position="14"/>
    </location>
</feature>
<proteinExistence type="predicted"/>
<feature type="region of interest" description="Disordered" evidence="1">
    <location>
        <begin position="1"/>
        <end position="31"/>
    </location>
</feature>
<accession>A0A329U1R5</accession>
<dbReference type="EMBL" id="PRLB01000002">
    <property type="protein sequence ID" value="RAW55234.1"/>
    <property type="molecule type" value="Genomic_DNA"/>
</dbReference>
<reference evidence="2 3" key="1">
    <citation type="submission" date="2018-02" db="EMBL/GenBank/DDBJ databases">
        <title>Complete genome sequencing of Faecalibacterium prausnitzii strains isolated from the human gut.</title>
        <authorList>
            <person name="Fitzgerald B.C."/>
            <person name="Shkoporov A.N."/>
            <person name="Ross P.R."/>
            <person name="Hill C."/>
        </authorList>
    </citation>
    <scope>NUCLEOTIDE SEQUENCE [LARGE SCALE GENOMIC DNA]</scope>
    <source>
        <strain evidence="2 3">APC942/32-1</strain>
    </source>
</reference>